<dbReference type="InterPro" id="IPR011332">
    <property type="entry name" value="Ribosomal_zn-bd"/>
</dbReference>
<reference evidence="7 8" key="1">
    <citation type="submission" date="2016-10" db="EMBL/GenBank/DDBJ databases">
        <authorList>
            <person name="de Groot N.N."/>
        </authorList>
    </citation>
    <scope>NUCLEOTIDE SEQUENCE [LARGE SCALE GENOMIC DNA]</scope>
    <source>
        <strain evidence="7 8">KHGC13</strain>
    </source>
</reference>
<dbReference type="GO" id="GO:0006412">
    <property type="term" value="P:translation"/>
    <property type="evidence" value="ECO:0007669"/>
    <property type="project" value="UniProtKB-UniRule"/>
</dbReference>
<dbReference type="AlphaFoldDB" id="A0A1I7EXU6"/>
<dbReference type="PANTHER" id="PTHR35534:SF1">
    <property type="entry name" value="LARGE RIBOSOMAL SUBUNIT PROTEIN BL32"/>
    <property type="match status" value="1"/>
</dbReference>
<dbReference type="OrthoDB" id="9812874at2"/>
<proteinExistence type="inferred from homology"/>
<protein>
    <recommendedName>
        <fullName evidence="4 5">Large ribosomal subunit protein bL32</fullName>
    </recommendedName>
</protein>
<dbReference type="STRING" id="155865.SAMN05216515_10289"/>
<evidence type="ECO:0000256" key="6">
    <source>
        <dbReference type="SAM" id="MobiDB-lite"/>
    </source>
</evidence>
<dbReference type="HAMAP" id="MF_00340">
    <property type="entry name" value="Ribosomal_bL32"/>
    <property type="match status" value="1"/>
</dbReference>
<evidence type="ECO:0000313" key="7">
    <source>
        <dbReference type="EMBL" id="SFU28704.1"/>
    </source>
</evidence>
<evidence type="ECO:0000256" key="2">
    <source>
        <dbReference type="ARBA" id="ARBA00022980"/>
    </source>
</evidence>
<evidence type="ECO:0000256" key="3">
    <source>
        <dbReference type="ARBA" id="ARBA00023274"/>
    </source>
</evidence>
<dbReference type="GeneID" id="78353658"/>
<name>A0A1I7EXU6_9FIRM</name>
<dbReference type="PANTHER" id="PTHR35534">
    <property type="entry name" value="50S RIBOSOMAL PROTEIN L32"/>
    <property type="match status" value="1"/>
</dbReference>
<gene>
    <name evidence="5" type="primary">rpmF</name>
    <name evidence="7" type="ORF">SAMN05216508_10188</name>
</gene>
<keyword evidence="2 5" id="KW-0689">Ribosomal protein</keyword>
<sequence>MAVPKRRTSKAHRDSRRAPNMKKVAPGISICPQCHQPKLPHRVCPNCNYYDGKNVLKNEAEA</sequence>
<keyword evidence="3 5" id="KW-0687">Ribonucleoprotein</keyword>
<dbReference type="SUPFAM" id="SSF57829">
    <property type="entry name" value="Zn-binding ribosomal proteins"/>
    <property type="match status" value="1"/>
</dbReference>
<accession>A0A1I7EXU6</accession>
<feature type="region of interest" description="Disordered" evidence="6">
    <location>
        <begin position="1"/>
        <end position="22"/>
    </location>
</feature>
<dbReference type="NCBIfam" id="TIGR01031">
    <property type="entry name" value="rpmF_bact"/>
    <property type="match status" value="1"/>
</dbReference>
<evidence type="ECO:0000256" key="4">
    <source>
        <dbReference type="ARBA" id="ARBA00035178"/>
    </source>
</evidence>
<feature type="compositionally biased region" description="Basic residues" evidence="6">
    <location>
        <begin position="1"/>
        <end position="15"/>
    </location>
</feature>
<dbReference type="GO" id="GO:0003735">
    <property type="term" value="F:structural constituent of ribosome"/>
    <property type="evidence" value="ECO:0007669"/>
    <property type="project" value="InterPro"/>
</dbReference>
<dbReference type="Gene3D" id="1.20.5.640">
    <property type="entry name" value="Single helix bin"/>
    <property type="match status" value="1"/>
</dbReference>
<dbReference type="RefSeq" id="WP_090161500.1">
    <property type="nucleotide sequence ID" value="NZ_CACVNK010000022.1"/>
</dbReference>
<dbReference type="Proteomes" id="UP000198817">
    <property type="component" value="Unassembled WGS sequence"/>
</dbReference>
<dbReference type="Pfam" id="PF01783">
    <property type="entry name" value="Ribosomal_L32p"/>
    <property type="match status" value="1"/>
</dbReference>
<evidence type="ECO:0000256" key="1">
    <source>
        <dbReference type="ARBA" id="ARBA00008560"/>
    </source>
</evidence>
<evidence type="ECO:0000313" key="8">
    <source>
        <dbReference type="Proteomes" id="UP000198817"/>
    </source>
</evidence>
<dbReference type="EMBL" id="FPBT01000001">
    <property type="protein sequence ID" value="SFU28704.1"/>
    <property type="molecule type" value="Genomic_DNA"/>
</dbReference>
<dbReference type="InterPro" id="IPR044957">
    <property type="entry name" value="Ribosomal_bL32_bact"/>
</dbReference>
<keyword evidence="8" id="KW-1185">Reference proteome</keyword>
<dbReference type="InterPro" id="IPR002677">
    <property type="entry name" value="Ribosomal_bL32"/>
</dbReference>
<dbReference type="GO" id="GO:0015934">
    <property type="term" value="C:large ribosomal subunit"/>
    <property type="evidence" value="ECO:0007669"/>
    <property type="project" value="InterPro"/>
</dbReference>
<comment type="similarity">
    <text evidence="1 5">Belongs to the bacterial ribosomal protein bL32 family.</text>
</comment>
<organism evidence="7 8">
    <name type="scientific">Eubacterium pyruvativorans</name>
    <dbReference type="NCBI Taxonomy" id="155865"/>
    <lineage>
        <taxon>Bacteria</taxon>
        <taxon>Bacillati</taxon>
        <taxon>Bacillota</taxon>
        <taxon>Clostridia</taxon>
        <taxon>Eubacteriales</taxon>
        <taxon>Eubacteriaceae</taxon>
        <taxon>Eubacterium</taxon>
    </lineage>
</organism>
<evidence type="ECO:0000256" key="5">
    <source>
        <dbReference type="HAMAP-Rule" id="MF_00340"/>
    </source>
</evidence>